<reference evidence="1" key="1">
    <citation type="submission" date="2022-09" db="EMBL/GenBank/DDBJ databases">
        <title>A Global Phylogenomic Analysis of the Shiitake Genus Lentinula.</title>
        <authorList>
            <consortium name="DOE Joint Genome Institute"/>
            <person name="Sierra-Patev S."/>
            <person name="Min B."/>
            <person name="Naranjo-Ortiz M."/>
            <person name="Looney B."/>
            <person name="Konkel Z."/>
            <person name="Slot J.C."/>
            <person name="Sakamoto Y."/>
            <person name="Steenwyk J.L."/>
            <person name="Rokas A."/>
            <person name="Carro J."/>
            <person name="Camarero S."/>
            <person name="Ferreira P."/>
            <person name="Molpeceres G."/>
            <person name="Ruiz-Duenas F.J."/>
            <person name="Serrano A."/>
            <person name="Henrissat B."/>
            <person name="Drula E."/>
            <person name="Hughes K.W."/>
            <person name="Mata J.L."/>
            <person name="Ishikawa N.K."/>
            <person name="Vargas-Isla R."/>
            <person name="Ushijima S."/>
            <person name="Smith C.A."/>
            <person name="Ahrendt S."/>
            <person name="Andreopoulos W."/>
            <person name="He G."/>
            <person name="Labutti K."/>
            <person name="Lipzen A."/>
            <person name="Ng V."/>
            <person name="Riley R."/>
            <person name="Sandor L."/>
            <person name="Barry K."/>
            <person name="Martinez A.T."/>
            <person name="Xiao Y."/>
            <person name="Gibbons J.G."/>
            <person name="Terashima K."/>
            <person name="Grigoriev I.V."/>
            <person name="Hibbett D.S."/>
        </authorList>
    </citation>
    <scope>NUCLEOTIDE SEQUENCE</scope>
    <source>
        <strain evidence="1">TMI1499</strain>
    </source>
</reference>
<dbReference type="Proteomes" id="UP001163835">
    <property type="component" value="Unassembled WGS sequence"/>
</dbReference>
<proteinExistence type="predicted"/>
<keyword evidence="2" id="KW-1185">Reference proteome</keyword>
<evidence type="ECO:0000313" key="2">
    <source>
        <dbReference type="Proteomes" id="UP001163835"/>
    </source>
</evidence>
<organism evidence="1 2">
    <name type="scientific">Lentinula aff. lateritia</name>
    <dbReference type="NCBI Taxonomy" id="2804960"/>
    <lineage>
        <taxon>Eukaryota</taxon>
        <taxon>Fungi</taxon>
        <taxon>Dikarya</taxon>
        <taxon>Basidiomycota</taxon>
        <taxon>Agaricomycotina</taxon>
        <taxon>Agaricomycetes</taxon>
        <taxon>Agaricomycetidae</taxon>
        <taxon>Agaricales</taxon>
        <taxon>Marasmiineae</taxon>
        <taxon>Omphalotaceae</taxon>
        <taxon>Lentinula</taxon>
    </lineage>
</organism>
<gene>
    <name evidence="1" type="ORF">F5876DRAFT_69226</name>
</gene>
<comment type="caution">
    <text evidence="1">The sequence shown here is derived from an EMBL/GenBank/DDBJ whole genome shotgun (WGS) entry which is preliminary data.</text>
</comment>
<sequence length="311" mass="35082">MNPYRNFDHRPLCADHREIYISSNTLNPTDHVVIAPSTGPTRTQRTSSRASPYSSPSPEPQTRRSPEPQTRRHPKPSLPLPLFSSIESLSSELEYDSDRERLAHSRSTRRVSFVYDSDHSASNTPPISKDVSSSVTAHSSHSSLNESAPKVTGGEVRSRKVVVNSTEPTLARKHGPPALVFEDDSDDDFLIPKPLGEVGRPGRGGYSLFEVLSWPRRKYDKVKRYINKLVEDNLDCELPMSEQRAVNVKKVRDDAVLKYSFLKEYSGLWALDDFIRNHLKYQKSVLRKQKLEKIAADARGATEQGTKRTAK</sequence>
<evidence type="ECO:0000313" key="1">
    <source>
        <dbReference type="EMBL" id="KAJ3806102.1"/>
    </source>
</evidence>
<protein>
    <submittedName>
        <fullName evidence="1">Uncharacterized protein</fullName>
    </submittedName>
</protein>
<accession>A0ACC1TN00</accession>
<name>A0ACC1TN00_9AGAR</name>
<dbReference type="EMBL" id="MU795476">
    <property type="protein sequence ID" value="KAJ3806102.1"/>
    <property type="molecule type" value="Genomic_DNA"/>
</dbReference>